<dbReference type="CDD" id="cd18137">
    <property type="entry name" value="HLD_clamp_pol_III_gamma_tau"/>
    <property type="match status" value="1"/>
</dbReference>
<dbReference type="Proteomes" id="UP000236146">
    <property type="component" value="Unassembled WGS sequence"/>
</dbReference>
<evidence type="ECO:0000256" key="9">
    <source>
        <dbReference type="ARBA" id="ARBA00022840"/>
    </source>
</evidence>
<dbReference type="EC" id="2.7.7.7" evidence="2"/>
<feature type="compositionally biased region" description="Polar residues" evidence="12">
    <location>
        <begin position="606"/>
        <end position="623"/>
    </location>
</feature>
<sequence length="834" mass="91530">MALALYRRYRPDTFDGLIGQDQVTIPLCRALDQGKITHAYLFSGPRGCGKTSSARILARCINCEKGPTSHPCGKCQSCKDLATGGSGSVDVVEIDAASHNGVDDARELRERAGFAPARDRYKIFILDEAHMVTPQGFNALLKIVEEPPEHVMFIFATTEPDKVIGTIRSRTHHYPFRLVPPEIMGPYVEEICKKEKIEPEPGVLRLAMRAGGGSMRDTLSILDQLMLCAVNGKISLDSAVALLGFTPSSLIGEVIDALIDHDGAKLYEVVNRVVVSGFDSRKFVEDLLGRMRDLLLIVSAGIDATSGLLDDLAPEELSELKRQSEKLNLVDLSRMAEMTNSALSGMASAVSPRMNLEILMARLLSEHEDRVSSSQAVNNYSAETKSGFAGARRNRSSANSTVNNAVNNVVNNTSNSNVNKNMPIIPENHSNKSEENNTVNIQEESGWPDIQTQQSSEKNSNNSPSVNQIEDNYASKSPKKQLTTDDMWDKVVSTLPEDVKEYVSKDCVTKVYLVKGANGKQRLVLTFNKPINQYAFALAICTTDPYEGQKVPVVVMNAVKREFGANCMIAPDSVASDGETVEVVTKMSPERLRQVKREVLMRKTGSVSGFASSATSNKTVNTDNPENNPENNPEKNKPEELGFQKADGYAASVESTNTAADYSVLASSDAWADVSSMPVLDSHLNSETETESEDVEQKSNQNIQKDFSNTQNIPHENKSDRNALDKSDSNEANLDKFGSNESGSNGFGSNESRFIESSSDKSDLDENIGISYANSDECSLEDKSLDSIVEVSDEEIKKMFEVKEVQDFSADDSRNPKNFGKKKKTFDSYRSKEE</sequence>
<dbReference type="FunFam" id="3.40.50.300:FF:000014">
    <property type="entry name" value="DNA polymerase III subunit gamma/tau"/>
    <property type="match status" value="1"/>
</dbReference>
<dbReference type="GO" id="GO:0006261">
    <property type="term" value="P:DNA-templated DNA replication"/>
    <property type="evidence" value="ECO:0007669"/>
    <property type="project" value="TreeGrafter"/>
</dbReference>
<feature type="region of interest" description="Disordered" evidence="12">
    <location>
        <begin position="705"/>
        <end position="783"/>
    </location>
</feature>
<reference evidence="14 15" key="1">
    <citation type="submission" date="2016-10" db="EMBL/GenBank/DDBJ databases">
        <authorList>
            <person name="Varghese N."/>
        </authorList>
    </citation>
    <scope>NUCLEOTIDE SEQUENCE [LARGE SCALE GENOMIC DNA]</scope>
    <source>
        <strain evidence="14 15">KA00225</strain>
    </source>
</reference>
<feature type="compositionally biased region" description="Basic and acidic residues" evidence="12">
    <location>
        <begin position="715"/>
        <end position="729"/>
    </location>
</feature>
<evidence type="ECO:0000256" key="2">
    <source>
        <dbReference type="ARBA" id="ARBA00012417"/>
    </source>
</evidence>
<feature type="region of interest" description="Disordered" evidence="12">
    <location>
        <begin position="450"/>
        <end position="481"/>
    </location>
</feature>
<keyword evidence="5" id="KW-0235">DNA replication</keyword>
<feature type="region of interest" description="Disordered" evidence="12">
    <location>
        <begin position="803"/>
        <end position="834"/>
    </location>
</feature>
<dbReference type="InterPro" id="IPR022754">
    <property type="entry name" value="DNA_pol_III_gamma-3"/>
</dbReference>
<name>A0A2K1SVD2_GARVA</name>
<evidence type="ECO:0000313" key="15">
    <source>
        <dbReference type="Proteomes" id="UP000236146"/>
    </source>
</evidence>
<feature type="compositionally biased region" description="Basic and acidic residues" evidence="12">
    <location>
        <begin position="825"/>
        <end position="834"/>
    </location>
</feature>
<dbReference type="OrthoDB" id="9810148at2"/>
<evidence type="ECO:0000256" key="8">
    <source>
        <dbReference type="ARBA" id="ARBA00022833"/>
    </source>
</evidence>
<comment type="catalytic activity">
    <reaction evidence="11">
        <text>DNA(n) + a 2'-deoxyribonucleoside 5'-triphosphate = DNA(n+1) + diphosphate</text>
        <dbReference type="Rhea" id="RHEA:22508"/>
        <dbReference type="Rhea" id="RHEA-COMP:17339"/>
        <dbReference type="Rhea" id="RHEA-COMP:17340"/>
        <dbReference type="ChEBI" id="CHEBI:33019"/>
        <dbReference type="ChEBI" id="CHEBI:61560"/>
        <dbReference type="ChEBI" id="CHEBI:173112"/>
        <dbReference type="EC" id="2.7.7.7"/>
    </reaction>
</comment>
<dbReference type="InterPro" id="IPR012763">
    <property type="entry name" value="DNA_pol_III_sug/sutau_N"/>
</dbReference>
<dbReference type="GO" id="GO:0003887">
    <property type="term" value="F:DNA-directed DNA polymerase activity"/>
    <property type="evidence" value="ECO:0007669"/>
    <property type="project" value="UniProtKB-KW"/>
</dbReference>
<dbReference type="Pfam" id="PF22608">
    <property type="entry name" value="DNAX_ATPase_lid"/>
    <property type="match status" value="1"/>
</dbReference>
<evidence type="ECO:0000256" key="7">
    <source>
        <dbReference type="ARBA" id="ARBA00022741"/>
    </source>
</evidence>
<comment type="caution">
    <text evidence="14">The sequence shown here is derived from an EMBL/GenBank/DDBJ whole genome shotgun (WGS) entry which is preliminary data.</text>
</comment>
<dbReference type="GO" id="GO:0046872">
    <property type="term" value="F:metal ion binding"/>
    <property type="evidence" value="ECO:0007669"/>
    <property type="project" value="UniProtKB-KW"/>
</dbReference>
<proteinExistence type="inferred from homology"/>
<dbReference type="InterPro" id="IPR003593">
    <property type="entry name" value="AAA+_ATPase"/>
</dbReference>
<keyword evidence="7" id="KW-0547">Nucleotide-binding</keyword>
<evidence type="ECO:0000256" key="3">
    <source>
        <dbReference type="ARBA" id="ARBA00022679"/>
    </source>
</evidence>
<dbReference type="Gene3D" id="1.20.272.10">
    <property type="match status" value="1"/>
</dbReference>
<dbReference type="GO" id="GO:0003677">
    <property type="term" value="F:DNA binding"/>
    <property type="evidence" value="ECO:0007669"/>
    <property type="project" value="InterPro"/>
</dbReference>
<dbReference type="NCBIfam" id="TIGR02397">
    <property type="entry name" value="dnaX_nterm"/>
    <property type="match status" value="1"/>
</dbReference>
<keyword evidence="10" id="KW-0239">DNA-directed DNA polymerase</keyword>
<evidence type="ECO:0000256" key="12">
    <source>
        <dbReference type="SAM" id="MobiDB-lite"/>
    </source>
</evidence>
<dbReference type="SUPFAM" id="SSF48019">
    <property type="entry name" value="post-AAA+ oligomerization domain-like"/>
    <property type="match status" value="1"/>
</dbReference>
<dbReference type="InterPro" id="IPR045085">
    <property type="entry name" value="HLD_clamp_pol_III_gamma_tau"/>
</dbReference>
<dbReference type="InterPro" id="IPR008921">
    <property type="entry name" value="DNA_pol3_clamp-load_cplx_C"/>
</dbReference>
<dbReference type="GO" id="GO:0009360">
    <property type="term" value="C:DNA polymerase III complex"/>
    <property type="evidence" value="ECO:0007669"/>
    <property type="project" value="InterPro"/>
</dbReference>
<dbReference type="InterPro" id="IPR050238">
    <property type="entry name" value="DNA_Rep/Repair_Clamp_Loader"/>
</dbReference>
<dbReference type="PANTHER" id="PTHR11669">
    <property type="entry name" value="REPLICATION FACTOR C / DNA POLYMERASE III GAMMA-TAU SUBUNIT"/>
    <property type="match status" value="1"/>
</dbReference>
<feature type="region of interest" description="Disordered" evidence="12">
    <location>
        <begin position="385"/>
        <end position="437"/>
    </location>
</feature>
<evidence type="ECO:0000313" key="14">
    <source>
        <dbReference type="EMBL" id="PNS43497.1"/>
    </source>
</evidence>
<dbReference type="CDD" id="cd00009">
    <property type="entry name" value="AAA"/>
    <property type="match status" value="1"/>
</dbReference>
<protein>
    <recommendedName>
        <fullName evidence="2">DNA-directed DNA polymerase</fullName>
        <ecNumber evidence="2">2.7.7.7</ecNumber>
    </recommendedName>
</protein>
<evidence type="ECO:0000256" key="4">
    <source>
        <dbReference type="ARBA" id="ARBA00022695"/>
    </source>
</evidence>
<evidence type="ECO:0000256" key="1">
    <source>
        <dbReference type="ARBA" id="ARBA00006360"/>
    </source>
</evidence>
<keyword evidence="6" id="KW-0479">Metal-binding</keyword>
<feature type="compositionally biased region" description="Basic and acidic residues" evidence="12">
    <location>
        <begin position="803"/>
        <end position="815"/>
    </location>
</feature>
<dbReference type="PANTHER" id="PTHR11669:SF0">
    <property type="entry name" value="PROTEIN STICHEL-LIKE 2"/>
    <property type="match status" value="1"/>
</dbReference>
<feature type="compositionally biased region" description="Low complexity" evidence="12">
    <location>
        <begin position="737"/>
        <end position="752"/>
    </location>
</feature>
<dbReference type="SUPFAM" id="SSF52540">
    <property type="entry name" value="P-loop containing nucleoside triphosphate hydrolases"/>
    <property type="match status" value="1"/>
</dbReference>
<dbReference type="Pfam" id="PF13177">
    <property type="entry name" value="DNA_pol3_delta2"/>
    <property type="match status" value="1"/>
</dbReference>
<evidence type="ECO:0000256" key="5">
    <source>
        <dbReference type="ARBA" id="ARBA00022705"/>
    </source>
</evidence>
<comment type="similarity">
    <text evidence="1">Belongs to the DnaX/STICHEL family.</text>
</comment>
<keyword evidence="9" id="KW-0067">ATP-binding</keyword>
<organism evidence="14 15">
    <name type="scientific">Gardnerella vaginalis</name>
    <dbReference type="NCBI Taxonomy" id="2702"/>
    <lineage>
        <taxon>Bacteria</taxon>
        <taxon>Bacillati</taxon>
        <taxon>Actinomycetota</taxon>
        <taxon>Actinomycetes</taxon>
        <taxon>Bifidobacteriales</taxon>
        <taxon>Bifidobacteriaceae</taxon>
        <taxon>Gardnerella</taxon>
    </lineage>
</organism>
<feature type="domain" description="AAA+ ATPase" evidence="13">
    <location>
        <begin position="36"/>
        <end position="177"/>
    </location>
</feature>
<keyword evidence="4" id="KW-0548">Nucleotidyltransferase</keyword>
<evidence type="ECO:0000256" key="10">
    <source>
        <dbReference type="ARBA" id="ARBA00022932"/>
    </source>
</evidence>
<dbReference type="Gene3D" id="1.10.8.60">
    <property type="match status" value="1"/>
</dbReference>
<dbReference type="RefSeq" id="WP_103084481.1">
    <property type="nucleotide sequence ID" value="NZ_MNLH01000002.1"/>
</dbReference>
<dbReference type="Pfam" id="PF12169">
    <property type="entry name" value="DNA_pol3_gamma3"/>
    <property type="match status" value="1"/>
</dbReference>
<dbReference type="GO" id="GO:0005524">
    <property type="term" value="F:ATP binding"/>
    <property type="evidence" value="ECO:0007669"/>
    <property type="project" value="UniProtKB-KW"/>
</dbReference>
<dbReference type="AlphaFoldDB" id="A0A2K1SVD2"/>
<keyword evidence="3" id="KW-0808">Transferase</keyword>
<evidence type="ECO:0000256" key="6">
    <source>
        <dbReference type="ARBA" id="ARBA00022723"/>
    </source>
</evidence>
<feature type="compositionally biased region" description="Low complexity" evidence="12">
    <location>
        <begin position="396"/>
        <end position="419"/>
    </location>
</feature>
<accession>A0A2K1SVD2</accession>
<evidence type="ECO:0000259" key="13">
    <source>
        <dbReference type="SMART" id="SM00382"/>
    </source>
</evidence>
<feature type="region of interest" description="Disordered" evidence="12">
    <location>
        <begin position="606"/>
        <end position="640"/>
    </location>
</feature>
<feature type="compositionally biased region" description="Polar residues" evidence="12">
    <location>
        <begin position="705"/>
        <end position="714"/>
    </location>
</feature>
<dbReference type="InterPro" id="IPR027417">
    <property type="entry name" value="P-loop_NTPase"/>
</dbReference>
<feature type="compositionally biased region" description="Polar residues" evidence="12">
    <location>
        <begin position="450"/>
        <end position="470"/>
    </location>
</feature>
<evidence type="ECO:0000256" key="11">
    <source>
        <dbReference type="ARBA" id="ARBA00049244"/>
    </source>
</evidence>
<gene>
    <name evidence="14" type="primary">dnaX</name>
    <name evidence="14" type="ORF">BFS05_02685</name>
</gene>
<dbReference type="EMBL" id="MNLH01000002">
    <property type="protein sequence ID" value="PNS43497.1"/>
    <property type="molecule type" value="Genomic_DNA"/>
</dbReference>
<dbReference type="Gene3D" id="3.40.50.300">
    <property type="entry name" value="P-loop containing nucleotide triphosphate hydrolases"/>
    <property type="match status" value="1"/>
</dbReference>
<keyword evidence="8" id="KW-0862">Zinc</keyword>
<dbReference type="SMART" id="SM00382">
    <property type="entry name" value="AAA"/>
    <property type="match status" value="1"/>
</dbReference>